<dbReference type="AlphaFoldDB" id="A0A061H2X7"/>
<dbReference type="HOGENOM" id="CLU_783314_0_0_1"/>
<reference evidence="3 4" key="1">
    <citation type="journal article" date="2013" name="Plant Cell">
        <title>The transition from a phytopathogenic smut ancestor to an anamorphic biocontrol agent deciphered by comparative whole-genome analysis.</title>
        <authorList>
            <person name="Lefebvre F."/>
            <person name="Joly D.L."/>
            <person name="Labbe C."/>
            <person name="Teichmann B."/>
            <person name="Linning R."/>
            <person name="Belzile F."/>
            <person name="Bakkeren G."/>
            <person name="Belanger R.R."/>
        </authorList>
    </citation>
    <scope>NUCLEOTIDE SEQUENCE [LARGE SCALE GENOMIC DNA]</scope>
    <source>
        <strain evidence="3 4">PF-1</strain>
    </source>
</reference>
<feature type="compositionally biased region" description="Polar residues" evidence="1">
    <location>
        <begin position="157"/>
        <end position="170"/>
    </location>
</feature>
<organism evidence="3 4">
    <name type="scientific">Pseudozyma flocculosa PF-1</name>
    <dbReference type="NCBI Taxonomy" id="1277687"/>
    <lineage>
        <taxon>Eukaryota</taxon>
        <taxon>Fungi</taxon>
        <taxon>Dikarya</taxon>
        <taxon>Basidiomycota</taxon>
        <taxon>Ustilaginomycotina</taxon>
        <taxon>Ustilaginomycetes</taxon>
        <taxon>Ustilaginales</taxon>
        <taxon>Ustilaginaceae</taxon>
        <taxon>Pseudozyma</taxon>
    </lineage>
</organism>
<dbReference type="GeneID" id="19320027"/>
<dbReference type="KEGG" id="pfp:PFL1_05945"/>
<name>A0A061H2X7_9BASI</name>
<accession>A0A061H2X7</accession>
<evidence type="ECO:0000313" key="4">
    <source>
        <dbReference type="Proteomes" id="UP000053664"/>
    </source>
</evidence>
<gene>
    <name evidence="3" type="ORF">PFL1_05945</name>
</gene>
<evidence type="ECO:0000256" key="1">
    <source>
        <dbReference type="SAM" id="MobiDB-lite"/>
    </source>
</evidence>
<feature type="chain" id="PRO_5001599407" evidence="2">
    <location>
        <begin position="35"/>
        <end position="354"/>
    </location>
</feature>
<feature type="signal peptide" evidence="2">
    <location>
        <begin position="1"/>
        <end position="34"/>
    </location>
</feature>
<protein>
    <submittedName>
        <fullName evidence="3">Uncharacterized protein</fullName>
    </submittedName>
</protein>
<evidence type="ECO:0000256" key="2">
    <source>
        <dbReference type="SAM" id="SignalP"/>
    </source>
</evidence>
<evidence type="ECO:0000313" key="3">
    <source>
        <dbReference type="EMBL" id="EPQ26624.1"/>
    </source>
</evidence>
<keyword evidence="2" id="KW-0732">Signal</keyword>
<dbReference type="EMBL" id="KE361644">
    <property type="protein sequence ID" value="EPQ26624.1"/>
    <property type="molecule type" value="Genomic_DNA"/>
</dbReference>
<dbReference type="Proteomes" id="UP000053664">
    <property type="component" value="Unassembled WGS sequence"/>
</dbReference>
<feature type="region of interest" description="Disordered" evidence="1">
    <location>
        <begin position="134"/>
        <end position="194"/>
    </location>
</feature>
<dbReference type="RefSeq" id="XP_007881671.1">
    <property type="nucleotide sequence ID" value="XM_007883480.1"/>
</dbReference>
<sequence>MLAIIRHGGRPTWLAVLAGMAIAATLLGPRPVAAAPPGFFYDELGQALGRFQPAHEVPHELLDAAPASSLTHPTPQHLPSSSYSLGLDGWHQPQASDHWQDALVSSGHFQPDAYGQPGPLHHFDAYAELGNHPSLMPHLPASETSSRPHSLEAWNSAAPSSPTHHQQQPDSWRYQDEDVQPSQMAAHPSSPGAGGLQALAAEQESLVLRGIELLDHGPRKSSDKYQVSIAGRELRQWLERVYTLRNELAVYERWHSYRIEVVVDRRLPGNLLRDASLSAKVRGHGSPSPAAFERIFDPLSPFQVGQHQIVAVRHVPGPVGFDPPEVRYTVLAMPLSSWEGSIAMGRVVLTKSDA</sequence>
<proteinExistence type="predicted"/>